<dbReference type="InterPro" id="IPR011990">
    <property type="entry name" value="TPR-like_helical_dom_sf"/>
</dbReference>
<dbReference type="GO" id="GO:0003968">
    <property type="term" value="F:RNA-directed RNA polymerase activity"/>
    <property type="evidence" value="ECO:0007669"/>
    <property type="project" value="InterPro"/>
</dbReference>
<dbReference type="PROSITE" id="PS00622">
    <property type="entry name" value="HTH_LUXR_1"/>
    <property type="match status" value="1"/>
</dbReference>
<dbReference type="InterPro" id="IPR027417">
    <property type="entry name" value="P-loop_NTPase"/>
</dbReference>
<keyword evidence="1" id="KW-0645">Protease</keyword>
<dbReference type="InterPro" id="IPR036388">
    <property type="entry name" value="WH-like_DNA-bd_sf"/>
</dbReference>
<dbReference type="SUPFAM" id="SSF48452">
    <property type="entry name" value="TPR-like"/>
    <property type="match status" value="1"/>
</dbReference>
<dbReference type="PRINTS" id="PR00038">
    <property type="entry name" value="HTHLUXR"/>
</dbReference>
<dbReference type="Pfam" id="PF00196">
    <property type="entry name" value="GerE"/>
    <property type="match status" value="1"/>
</dbReference>
<accession>A0A075ULA5</accession>
<dbReference type="HOGENOM" id="CLU_006850_0_1_11"/>
<name>A0A075ULA5_9PSEU</name>
<feature type="domain" description="HTH luxR-type" evidence="5">
    <location>
        <begin position="891"/>
        <end position="954"/>
    </location>
</feature>
<dbReference type="GO" id="GO:0006355">
    <property type="term" value="P:regulation of DNA-templated transcription"/>
    <property type="evidence" value="ECO:0007669"/>
    <property type="project" value="InterPro"/>
</dbReference>
<dbReference type="PANTHER" id="PTHR16305:SF35">
    <property type="entry name" value="TRANSCRIPTIONAL ACTIVATOR DOMAIN"/>
    <property type="match status" value="1"/>
</dbReference>
<dbReference type="Proteomes" id="UP000028492">
    <property type="component" value="Chromosome"/>
</dbReference>
<dbReference type="SUPFAM" id="SSF52540">
    <property type="entry name" value="P-loop containing nucleoside triphosphate hydrolases"/>
    <property type="match status" value="1"/>
</dbReference>
<dbReference type="AlphaFoldDB" id="A0A075ULA5"/>
<dbReference type="CDD" id="cd06170">
    <property type="entry name" value="LuxR_C_like"/>
    <property type="match status" value="1"/>
</dbReference>
<organism evidence="6 7">
    <name type="scientific">Amycolatopsis japonica</name>
    <dbReference type="NCBI Taxonomy" id="208439"/>
    <lineage>
        <taxon>Bacteria</taxon>
        <taxon>Bacillati</taxon>
        <taxon>Actinomycetota</taxon>
        <taxon>Actinomycetes</taxon>
        <taxon>Pseudonocardiales</taxon>
        <taxon>Pseudonocardiaceae</taxon>
        <taxon>Amycolatopsis</taxon>
        <taxon>Amycolatopsis japonica group</taxon>
    </lineage>
</organism>
<keyword evidence="4" id="KW-0067">ATP-binding</keyword>
<dbReference type="PANTHER" id="PTHR16305">
    <property type="entry name" value="TESTICULAR SOLUBLE ADENYLYL CYCLASE"/>
    <property type="match status" value="1"/>
</dbReference>
<dbReference type="InterPro" id="IPR016032">
    <property type="entry name" value="Sig_transdc_resp-reg_C-effctor"/>
</dbReference>
<keyword evidence="3" id="KW-0788">Thiol protease</keyword>
<dbReference type="InterPro" id="IPR019734">
    <property type="entry name" value="TPR_rpt"/>
</dbReference>
<reference evidence="6 7" key="1">
    <citation type="journal article" date="2014" name="J. Biotechnol.">
        <title>Complete genome sequence of the actinobacterium Amycolatopsis japonica MG417-CF17(T) (=DSM 44213T) producing (S,S)-N,N'-ethylenediaminedisuccinic acid.</title>
        <authorList>
            <person name="Stegmann E."/>
            <person name="Albersmeier A."/>
            <person name="Spohn M."/>
            <person name="Gert H."/>
            <person name="Weber T."/>
            <person name="Wohlleben W."/>
            <person name="Kalinowski J."/>
            <person name="Ruckert C."/>
        </authorList>
    </citation>
    <scope>NUCLEOTIDE SEQUENCE [LARGE SCALE GENOMIC DNA]</scope>
    <source>
        <strain evidence="7">MG417-CF17 (DSM 44213)</strain>
    </source>
</reference>
<dbReference type="SMART" id="SM00028">
    <property type="entry name" value="TPR"/>
    <property type="match status" value="3"/>
</dbReference>
<dbReference type="GO" id="GO:0005737">
    <property type="term" value="C:cytoplasm"/>
    <property type="evidence" value="ECO:0007669"/>
    <property type="project" value="TreeGrafter"/>
</dbReference>
<dbReference type="GO" id="GO:0005524">
    <property type="term" value="F:ATP binding"/>
    <property type="evidence" value="ECO:0007669"/>
    <property type="project" value="UniProtKB-KW"/>
</dbReference>
<dbReference type="Gene3D" id="3.40.50.300">
    <property type="entry name" value="P-loop containing nucleotide triphosphate hydrolases"/>
    <property type="match status" value="1"/>
</dbReference>
<dbReference type="InterPro" id="IPR004004">
    <property type="entry name" value="Helic/Pol/Pept_Calicivir-typ"/>
</dbReference>
<dbReference type="GO" id="GO:0008234">
    <property type="term" value="F:cysteine-type peptidase activity"/>
    <property type="evidence" value="ECO:0007669"/>
    <property type="project" value="UniProtKB-KW"/>
</dbReference>
<dbReference type="GO" id="GO:0006508">
    <property type="term" value="P:proteolysis"/>
    <property type="evidence" value="ECO:0007669"/>
    <property type="project" value="UniProtKB-KW"/>
</dbReference>
<evidence type="ECO:0000256" key="2">
    <source>
        <dbReference type="ARBA" id="ARBA00022741"/>
    </source>
</evidence>
<dbReference type="GO" id="GO:0003677">
    <property type="term" value="F:DNA binding"/>
    <property type="evidence" value="ECO:0007669"/>
    <property type="project" value="InterPro"/>
</dbReference>
<keyword evidence="7" id="KW-1185">Reference proteome</keyword>
<dbReference type="Gene3D" id="1.10.10.10">
    <property type="entry name" value="Winged helix-like DNA-binding domain superfamily/Winged helix DNA-binding domain"/>
    <property type="match status" value="1"/>
</dbReference>
<protein>
    <submittedName>
        <fullName evidence="6">Large transcriptional regulator</fullName>
    </submittedName>
</protein>
<keyword evidence="3" id="KW-0378">Hydrolase</keyword>
<dbReference type="RefSeq" id="WP_051972399.1">
    <property type="nucleotide sequence ID" value="NZ_CP008953.1"/>
</dbReference>
<dbReference type="GO" id="GO:0004016">
    <property type="term" value="F:adenylate cyclase activity"/>
    <property type="evidence" value="ECO:0007669"/>
    <property type="project" value="TreeGrafter"/>
</dbReference>
<evidence type="ECO:0000256" key="3">
    <source>
        <dbReference type="ARBA" id="ARBA00022807"/>
    </source>
</evidence>
<dbReference type="PROSITE" id="PS50043">
    <property type="entry name" value="HTH_LUXR_2"/>
    <property type="match status" value="1"/>
</dbReference>
<dbReference type="SUPFAM" id="SSF46894">
    <property type="entry name" value="C-terminal effector domain of the bipartite response regulators"/>
    <property type="match status" value="1"/>
</dbReference>
<dbReference type="PRINTS" id="PR00918">
    <property type="entry name" value="CALICVIRUSNS"/>
</dbReference>
<dbReference type="GO" id="GO:0004386">
    <property type="term" value="F:helicase activity"/>
    <property type="evidence" value="ECO:0007669"/>
    <property type="project" value="InterPro"/>
</dbReference>
<dbReference type="SMART" id="SM00421">
    <property type="entry name" value="HTH_LUXR"/>
    <property type="match status" value="1"/>
</dbReference>
<dbReference type="eggNOG" id="COG2909">
    <property type="taxonomic scope" value="Bacteria"/>
</dbReference>
<gene>
    <name evidence="6" type="ORF">AJAP_10225</name>
</gene>
<dbReference type="EMBL" id="CP008953">
    <property type="protein sequence ID" value="AIG74942.1"/>
    <property type="molecule type" value="Genomic_DNA"/>
</dbReference>
<dbReference type="InterPro" id="IPR000792">
    <property type="entry name" value="Tscrpt_reg_LuxR_C"/>
</dbReference>
<dbReference type="InterPro" id="IPR041664">
    <property type="entry name" value="AAA_16"/>
</dbReference>
<evidence type="ECO:0000313" key="6">
    <source>
        <dbReference type="EMBL" id="AIG74942.1"/>
    </source>
</evidence>
<evidence type="ECO:0000259" key="5">
    <source>
        <dbReference type="PROSITE" id="PS50043"/>
    </source>
</evidence>
<evidence type="ECO:0000313" key="7">
    <source>
        <dbReference type="Proteomes" id="UP000028492"/>
    </source>
</evidence>
<keyword evidence="2" id="KW-0547">Nucleotide-binding</keyword>
<proteinExistence type="predicted"/>
<dbReference type="STRING" id="208439.AJAP_10225"/>
<evidence type="ECO:0000256" key="1">
    <source>
        <dbReference type="ARBA" id="ARBA00022670"/>
    </source>
</evidence>
<dbReference type="KEGG" id="aja:AJAP_10225"/>
<sequence>MVIGGCRRRTSSPVLVGREAELRELLDGALRSPSVIMLEGEAGVGKTRLATELLACAELAGRPVLTATCQPLREPFPYGVIFDALKDVRPARELSPVTGVLAPYLPELAAFLPQPPPRPSDPRTERHQLFRAVRELLGSLGPHVLLIEDLHWADDGSRRLLRFLMTEPPAGLTLLLTYRREETPGGIPLGSAYRPAPGTAHALVTLRPLDRDGVQALVSALLGEANVSAEFAARLHERTAGIPFVVEEIVHAIGGVEGAVHADGATARRLLDTVEVPALLREATVERLMALPPAARRIAEAAAVLGTPSTSDLLAAVAALTPERARRALVLALERNVLVESGEGRYGFRHAFARQAAYLTIPGPDRQELHRRAARLLRDRLPQSLVRLAEHCRKAGDRAGALKYGEAAADQASTVGDLATATDLLRTLLDEPGLQPSDVDRLAVKFSSVACNGLAQTEVVPALERLLTDGRLSGRLSGEVRLGLGLLLVRQAGGLEAARTEIEIAVNDLSDRPDLAGRGMGVLAQPWVGATPLREHRRWMDRVDELIERATDRRLKIILLANNAASRLHIGDTRGWDMLDRAPTTVGSADEQRHLARLHCNSADACAWTGHHRRARSLLRSGMQLAADCGAPYVVSTARATAVHTDWLTGNWDGLAERAGALIDEYRDLLPVTSELCLVLGLLAAARGEWDEAAARFAGTAADQPENAFTPVAIAAHAGMSGMLLAQDLGEAAVTQAEKGLELLRAKGVWAWGADLVMAAVDAYCATGRDAEAQALTDEFEREVGDLDAPSTRAALAANRGLVAASRGDHAEAIEAFEQARTRFEALPAPYHAALIAERAARCRLARNEDVAETFAALAETFDHLGATRDAARCRHAFRSTGAVAPSRRGRRGYGDELSPRERDVARLLAAGHTNREIAEVLFLSRRTVEQHVASVLRKLKVRSRSELAGLRSA</sequence>
<dbReference type="Pfam" id="PF13191">
    <property type="entry name" value="AAA_16"/>
    <property type="match status" value="1"/>
</dbReference>
<evidence type="ECO:0000256" key="4">
    <source>
        <dbReference type="ARBA" id="ARBA00022840"/>
    </source>
</evidence>
<dbReference type="Gene3D" id="1.25.40.10">
    <property type="entry name" value="Tetratricopeptide repeat domain"/>
    <property type="match status" value="1"/>
</dbReference>